<dbReference type="OrthoDB" id="5311681at2759"/>
<dbReference type="EMBL" id="JAPEUR010000021">
    <property type="protein sequence ID" value="KAJ4327626.1"/>
    <property type="molecule type" value="Genomic_DNA"/>
</dbReference>
<name>A0A9W8WKI0_9HYPO</name>
<dbReference type="InterPro" id="IPR032675">
    <property type="entry name" value="LRR_dom_sf"/>
</dbReference>
<organism evidence="1 2">
    <name type="scientific">Fusarium piperis</name>
    <dbReference type="NCBI Taxonomy" id="1435070"/>
    <lineage>
        <taxon>Eukaryota</taxon>
        <taxon>Fungi</taxon>
        <taxon>Dikarya</taxon>
        <taxon>Ascomycota</taxon>
        <taxon>Pezizomycotina</taxon>
        <taxon>Sordariomycetes</taxon>
        <taxon>Hypocreomycetidae</taxon>
        <taxon>Hypocreales</taxon>
        <taxon>Nectriaceae</taxon>
        <taxon>Fusarium</taxon>
        <taxon>Fusarium solani species complex</taxon>
    </lineage>
</organism>
<reference evidence="1" key="1">
    <citation type="submission" date="2022-10" db="EMBL/GenBank/DDBJ databases">
        <title>Tapping the CABI collections for fungal endophytes: first genome assemblies for Collariella, Neodidymelliopsis, Ascochyta clinopodiicola, Didymella pomorum, Didymosphaeria variabile, Neocosmospora piperis and Neocucurbitaria cava.</title>
        <authorList>
            <person name="Hill R."/>
        </authorList>
    </citation>
    <scope>NUCLEOTIDE SEQUENCE</scope>
    <source>
        <strain evidence="1">IMI 366586</strain>
    </source>
</reference>
<evidence type="ECO:0000313" key="1">
    <source>
        <dbReference type="EMBL" id="KAJ4327626.1"/>
    </source>
</evidence>
<protein>
    <submittedName>
        <fullName evidence="1">Uncharacterized protein</fullName>
    </submittedName>
</protein>
<evidence type="ECO:0000313" key="2">
    <source>
        <dbReference type="Proteomes" id="UP001140502"/>
    </source>
</evidence>
<dbReference type="Gene3D" id="3.80.10.10">
    <property type="entry name" value="Ribonuclease Inhibitor"/>
    <property type="match status" value="1"/>
</dbReference>
<comment type="caution">
    <text evidence="1">The sequence shown here is derived from an EMBL/GenBank/DDBJ whole genome shotgun (WGS) entry which is preliminary data.</text>
</comment>
<dbReference type="AlphaFoldDB" id="A0A9W8WKI0"/>
<gene>
    <name evidence="1" type="ORF">N0V84_001875</name>
</gene>
<keyword evidence="2" id="KW-1185">Reference proteome</keyword>
<dbReference type="Proteomes" id="UP001140502">
    <property type="component" value="Unassembled WGS sequence"/>
</dbReference>
<dbReference type="SUPFAM" id="SSF52047">
    <property type="entry name" value="RNI-like"/>
    <property type="match status" value="1"/>
</dbReference>
<accession>A0A9W8WKI0</accession>
<sequence>MRPLAKVKNLQHLHVEDYNWASGEGNNNVVRSILLNSRSTLRSLSMQTSSYATCFLEDWEEMISASKSSQPHALTALKSFTLSGVGFDQGDFLKSLQRAIDFTSLQELRLGSLSQYNHHLFQYLASLASSAQGKPISLRTLSVDMSHDRYGGAPEQKQLGYDAKSAFISSFNTLSTLQIVDYNQYPHEQRFNPGLADTMLKAILKHENLKVLRISYTGIIGDCKIPYLSAKTVAAIVNNLPHLEEFEFAPDEIEIDQIGAALAGSPNLTSVTCWPHGSFARVGQLQEDIPGTNILRGVLQGFMSRVSCSNGSEFVWEQHYKLRQVSVSYRAWIVASKFGKLEKGMRREETMESGGGDGRKVLYRDITGTFPRVTHVGYDPRFEWVEKVSKDMD</sequence>
<proteinExistence type="predicted"/>